<gene>
    <name evidence="3" type="ORF">GF359_09100</name>
</gene>
<comment type="caution">
    <text evidence="3">The sequence shown here is derived from an EMBL/GenBank/DDBJ whole genome shotgun (WGS) entry which is preliminary data.</text>
</comment>
<name>A0A9D5QEU1_UNCW3</name>
<dbReference type="AlphaFoldDB" id="A0A9D5QEU1"/>
<protein>
    <submittedName>
        <fullName evidence="3">Glucose 1-dehydrogenase</fullName>
        <ecNumber evidence="3">1.1.1.47</ecNumber>
    </submittedName>
</protein>
<evidence type="ECO:0000313" key="4">
    <source>
        <dbReference type="Proteomes" id="UP000630660"/>
    </source>
</evidence>
<dbReference type="PRINTS" id="PR00081">
    <property type="entry name" value="GDHRDH"/>
</dbReference>
<proteinExistence type="inferred from homology"/>
<reference evidence="3" key="1">
    <citation type="submission" date="2019-11" db="EMBL/GenBank/DDBJ databases">
        <title>Microbial mats filling the niche in hypersaline microbial mats.</title>
        <authorList>
            <person name="Wong H.L."/>
            <person name="Macleod F.I."/>
            <person name="White R.A. III"/>
            <person name="Burns B.P."/>
        </authorList>
    </citation>
    <scope>NUCLEOTIDE SEQUENCE</scope>
    <source>
        <strain evidence="3">Bin_327</strain>
    </source>
</reference>
<dbReference type="PRINTS" id="PR00080">
    <property type="entry name" value="SDRFAMILY"/>
</dbReference>
<dbReference type="GO" id="GO:0047936">
    <property type="term" value="F:glucose 1-dehydrogenase [NAD(P)+] activity"/>
    <property type="evidence" value="ECO:0007669"/>
    <property type="project" value="UniProtKB-EC"/>
</dbReference>
<dbReference type="InterPro" id="IPR002347">
    <property type="entry name" value="SDR_fam"/>
</dbReference>
<dbReference type="PANTHER" id="PTHR24321:SF11">
    <property type="entry name" value="BLR0893 PROTEIN"/>
    <property type="match status" value="1"/>
</dbReference>
<sequence length="254" mass="27284">MKRLLEEKVILITGGSSGIGRAAAILAAREGAKVLVSADKNIEGGQETVSAIKKEGGEGAFVQADVSHFVDVQRMVNRTVELYGRLDCAFNNAGIYGERKPIIDYPDNAFDRVIAVNLKGVWLCMKAEIPLMIEKDRGVIVNTASVGGLTSWENASGYITSKHAVVGLTRSAALEYSRRGIRINALCPGVTRTSMFSGRGDPDKETQAASWHAMNRIGKPEEVAESVVWLCSDKASFVTGHCFTVDGGYTTGGR</sequence>
<dbReference type="SUPFAM" id="SSF51735">
    <property type="entry name" value="NAD(P)-binding Rossmann-fold domains"/>
    <property type="match status" value="1"/>
</dbReference>
<dbReference type="Proteomes" id="UP000630660">
    <property type="component" value="Unassembled WGS sequence"/>
</dbReference>
<dbReference type="InterPro" id="IPR036291">
    <property type="entry name" value="NAD(P)-bd_dom_sf"/>
</dbReference>
<evidence type="ECO:0000313" key="3">
    <source>
        <dbReference type="EMBL" id="MBD3365355.1"/>
    </source>
</evidence>
<comment type="similarity">
    <text evidence="1">Belongs to the short-chain dehydrogenases/reductases (SDR) family.</text>
</comment>
<evidence type="ECO:0000256" key="2">
    <source>
        <dbReference type="ARBA" id="ARBA00023002"/>
    </source>
</evidence>
<dbReference type="FunFam" id="3.40.50.720:FF:000084">
    <property type="entry name" value="Short-chain dehydrogenase reductase"/>
    <property type="match status" value="1"/>
</dbReference>
<organism evidence="3 4">
    <name type="scientific">candidate division WOR-3 bacterium</name>
    <dbReference type="NCBI Taxonomy" id="2052148"/>
    <lineage>
        <taxon>Bacteria</taxon>
        <taxon>Bacteria division WOR-3</taxon>
    </lineage>
</organism>
<dbReference type="PANTHER" id="PTHR24321">
    <property type="entry name" value="DEHYDROGENASES, SHORT CHAIN"/>
    <property type="match status" value="1"/>
</dbReference>
<dbReference type="Gene3D" id="3.40.50.720">
    <property type="entry name" value="NAD(P)-binding Rossmann-like Domain"/>
    <property type="match status" value="1"/>
</dbReference>
<dbReference type="EC" id="1.1.1.47" evidence="3"/>
<keyword evidence="2 3" id="KW-0560">Oxidoreductase</keyword>
<accession>A0A9D5QEU1</accession>
<dbReference type="Pfam" id="PF13561">
    <property type="entry name" value="adh_short_C2"/>
    <property type="match status" value="1"/>
</dbReference>
<dbReference type="EMBL" id="WJKJ01000303">
    <property type="protein sequence ID" value="MBD3365355.1"/>
    <property type="molecule type" value="Genomic_DNA"/>
</dbReference>
<dbReference type="CDD" id="cd05233">
    <property type="entry name" value="SDR_c"/>
    <property type="match status" value="1"/>
</dbReference>
<evidence type="ECO:0000256" key="1">
    <source>
        <dbReference type="ARBA" id="ARBA00006484"/>
    </source>
</evidence>
<dbReference type="NCBIfam" id="NF005559">
    <property type="entry name" value="PRK07231.1"/>
    <property type="match status" value="1"/>
</dbReference>